<proteinExistence type="predicted"/>
<gene>
    <name evidence="1" type="ORF">H9Y05_00790</name>
</gene>
<keyword evidence="2" id="KW-1185">Reference proteome</keyword>
<evidence type="ECO:0000313" key="2">
    <source>
        <dbReference type="Proteomes" id="UP000652681"/>
    </source>
</evidence>
<sequence>MKSPSFAVLLLLTLLFSCEKSGKNNATIIRNCTGTYLRISDKEYKVCNHQKLAGYNHGISVTATYKHLKKCDDTAMYCMMAYPNDGLIKVISIK</sequence>
<dbReference type="RefSeq" id="WP_163492257.1">
    <property type="nucleotide sequence ID" value="NZ_JACVEL010000001.1"/>
</dbReference>
<dbReference type="EMBL" id="JACVEL010000001">
    <property type="protein sequence ID" value="MBC9811001.1"/>
    <property type="molecule type" value="Genomic_DNA"/>
</dbReference>
<evidence type="ECO:0008006" key="3">
    <source>
        <dbReference type="Google" id="ProtNLM"/>
    </source>
</evidence>
<dbReference type="Proteomes" id="UP000652681">
    <property type="component" value="Unassembled WGS sequence"/>
</dbReference>
<comment type="caution">
    <text evidence="1">The sequence shown here is derived from an EMBL/GenBank/DDBJ whole genome shotgun (WGS) entry which is preliminary data.</text>
</comment>
<name>A0A8J6PG08_9FLAO</name>
<reference evidence="1" key="1">
    <citation type="submission" date="2020-09" db="EMBL/GenBank/DDBJ databases">
        <title>Taishania pollutisoli gen. nov., sp. nov., Isolated from Tetrabromobisphenol A-Contaminated Soil.</title>
        <authorList>
            <person name="Chen Q."/>
        </authorList>
    </citation>
    <scope>NUCLEOTIDE SEQUENCE</scope>
    <source>
        <strain evidence="1">CZZ-1</strain>
    </source>
</reference>
<accession>A0A8J6PG08</accession>
<dbReference type="PROSITE" id="PS51257">
    <property type="entry name" value="PROKAR_LIPOPROTEIN"/>
    <property type="match status" value="1"/>
</dbReference>
<protein>
    <recommendedName>
        <fullName evidence="3">Lipoprotein</fullName>
    </recommendedName>
</protein>
<dbReference type="AlphaFoldDB" id="A0A8J6PG08"/>
<evidence type="ECO:0000313" key="1">
    <source>
        <dbReference type="EMBL" id="MBC9811001.1"/>
    </source>
</evidence>
<organism evidence="1 2">
    <name type="scientific">Taishania pollutisoli</name>
    <dbReference type="NCBI Taxonomy" id="2766479"/>
    <lineage>
        <taxon>Bacteria</taxon>
        <taxon>Pseudomonadati</taxon>
        <taxon>Bacteroidota</taxon>
        <taxon>Flavobacteriia</taxon>
        <taxon>Flavobacteriales</taxon>
        <taxon>Crocinitomicaceae</taxon>
        <taxon>Taishania</taxon>
    </lineage>
</organism>